<dbReference type="Proteomes" id="UP001209878">
    <property type="component" value="Unassembled WGS sequence"/>
</dbReference>
<dbReference type="AlphaFoldDB" id="A0AAD9KP80"/>
<reference evidence="1" key="1">
    <citation type="journal article" date="2023" name="Mol. Biol. Evol.">
        <title>Third-Generation Sequencing Reveals the Adaptive Role of the Epigenome in Three Deep-Sea Polychaetes.</title>
        <authorList>
            <person name="Perez M."/>
            <person name="Aroh O."/>
            <person name="Sun Y."/>
            <person name="Lan Y."/>
            <person name="Juniper S.K."/>
            <person name="Young C.R."/>
            <person name="Angers B."/>
            <person name="Qian P.Y."/>
        </authorList>
    </citation>
    <scope>NUCLEOTIDE SEQUENCE</scope>
    <source>
        <strain evidence="1">R07B-5</strain>
    </source>
</reference>
<accession>A0AAD9KP80</accession>
<proteinExistence type="predicted"/>
<name>A0AAD9KP80_RIDPI</name>
<comment type="caution">
    <text evidence="1">The sequence shown here is derived from an EMBL/GenBank/DDBJ whole genome shotgun (WGS) entry which is preliminary data.</text>
</comment>
<organism evidence="1 2">
    <name type="scientific">Ridgeia piscesae</name>
    <name type="common">Tubeworm</name>
    <dbReference type="NCBI Taxonomy" id="27915"/>
    <lineage>
        <taxon>Eukaryota</taxon>
        <taxon>Metazoa</taxon>
        <taxon>Spiralia</taxon>
        <taxon>Lophotrochozoa</taxon>
        <taxon>Annelida</taxon>
        <taxon>Polychaeta</taxon>
        <taxon>Sedentaria</taxon>
        <taxon>Canalipalpata</taxon>
        <taxon>Sabellida</taxon>
        <taxon>Siboglinidae</taxon>
        <taxon>Ridgeia</taxon>
    </lineage>
</organism>
<gene>
    <name evidence="1" type="ORF">NP493_767g00013</name>
</gene>
<keyword evidence="2" id="KW-1185">Reference proteome</keyword>
<evidence type="ECO:0000313" key="2">
    <source>
        <dbReference type="Proteomes" id="UP001209878"/>
    </source>
</evidence>
<protein>
    <submittedName>
        <fullName evidence="1">Uncharacterized protein</fullName>
    </submittedName>
</protein>
<dbReference type="EMBL" id="JAODUO010000766">
    <property type="protein sequence ID" value="KAK2174912.1"/>
    <property type="molecule type" value="Genomic_DNA"/>
</dbReference>
<evidence type="ECO:0000313" key="1">
    <source>
        <dbReference type="EMBL" id="KAK2174912.1"/>
    </source>
</evidence>
<sequence length="72" mass="8382">MTELSQKRKSSQCKYMTMKMAKTNTAALTDQMVKAALEKIDRDKTKRTFIHIYHNNDFQMAALSTVCQLKHQ</sequence>